<name>A0A5S6QW81_TRIMR</name>
<feature type="region of interest" description="Disordered" evidence="1">
    <location>
        <begin position="139"/>
        <end position="164"/>
    </location>
</feature>
<keyword evidence="2" id="KW-0472">Membrane</keyword>
<evidence type="ECO:0000256" key="2">
    <source>
        <dbReference type="SAM" id="Phobius"/>
    </source>
</evidence>
<feature type="compositionally biased region" description="Polar residues" evidence="1">
    <location>
        <begin position="154"/>
        <end position="164"/>
    </location>
</feature>
<protein>
    <submittedName>
        <fullName evidence="4">Uncharacterized protein</fullName>
    </submittedName>
</protein>
<keyword evidence="2" id="KW-1133">Transmembrane helix</keyword>
<organism evidence="3 4">
    <name type="scientific">Trichuris muris</name>
    <name type="common">Mouse whipworm</name>
    <dbReference type="NCBI Taxonomy" id="70415"/>
    <lineage>
        <taxon>Eukaryota</taxon>
        <taxon>Metazoa</taxon>
        <taxon>Ecdysozoa</taxon>
        <taxon>Nematoda</taxon>
        <taxon>Enoplea</taxon>
        <taxon>Dorylaimia</taxon>
        <taxon>Trichinellida</taxon>
        <taxon>Trichuridae</taxon>
        <taxon>Trichuris</taxon>
    </lineage>
</organism>
<feature type="transmembrane region" description="Helical" evidence="2">
    <location>
        <begin position="98"/>
        <end position="125"/>
    </location>
</feature>
<dbReference type="Proteomes" id="UP000046395">
    <property type="component" value="Unassembled WGS sequence"/>
</dbReference>
<dbReference type="STRING" id="70415.A0A5S6QW81"/>
<keyword evidence="2" id="KW-0812">Transmembrane</keyword>
<dbReference type="WBParaSite" id="TMUE_3000011515.1">
    <property type="protein sequence ID" value="TMUE_3000011515.1"/>
    <property type="gene ID" value="WBGene00291175"/>
</dbReference>
<dbReference type="AlphaFoldDB" id="A0A5S6QW81"/>
<evidence type="ECO:0000313" key="3">
    <source>
        <dbReference type="Proteomes" id="UP000046395"/>
    </source>
</evidence>
<evidence type="ECO:0000256" key="1">
    <source>
        <dbReference type="SAM" id="MobiDB-lite"/>
    </source>
</evidence>
<reference evidence="4" key="1">
    <citation type="submission" date="2019-12" db="UniProtKB">
        <authorList>
            <consortium name="WormBaseParasite"/>
        </authorList>
    </citation>
    <scope>IDENTIFICATION</scope>
</reference>
<accession>A0A5S6QW81</accession>
<evidence type="ECO:0000313" key="4">
    <source>
        <dbReference type="WBParaSite" id="TMUE_3000011515.1"/>
    </source>
</evidence>
<sequence>MFQQQQSNSIEALDGGYNIAKGVLELMRSGRKSLGIEAPFDPANTMLPWPNSQRIIQSSPVGQHYQPSCERLCSMDDVAESMSKLAHKFGQMHEMMVVFQYCLIVIAASLLFGILITFLLLSCFLGRCRSAKSNMDERLGEEHRSGPSSAHRVANTSVGFKLNT</sequence>
<keyword evidence="3" id="KW-1185">Reference proteome</keyword>
<proteinExistence type="predicted"/>